<accession>A0A4D6KPG7</accession>
<feature type="region of interest" description="Disordered" evidence="1">
    <location>
        <begin position="78"/>
        <end position="102"/>
    </location>
</feature>
<reference evidence="2 3" key="1">
    <citation type="submission" date="2019-04" db="EMBL/GenBank/DDBJ databases">
        <title>An improved genome assembly and genetic linkage map for asparagus bean, Vigna unguiculata ssp. sesquipedialis.</title>
        <authorList>
            <person name="Xia Q."/>
            <person name="Zhang R."/>
            <person name="Dong Y."/>
        </authorList>
    </citation>
    <scope>NUCLEOTIDE SEQUENCE [LARGE SCALE GENOMIC DNA]</scope>
    <source>
        <tissue evidence="2">Leaf</tissue>
    </source>
</reference>
<proteinExistence type="predicted"/>
<keyword evidence="3" id="KW-1185">Reference proteome</keyword>
<gene>
    <name evidence="2" type="ORF">DEO72_LG1g2206</name>
</gene>
<name>A0A4D6KPG7_VIGUN</name>
<dbReference type="Proteomes" id="UP000501690">
    <property type="component" value="Linkage Group LG1"/>
</dbReference>
<sequence length="102" mass="11168">MDEITTNEDTFLHELGTVNTQFCPEKKEKLLAAMPPAGQSSSGRIIDGFDHGWSHNGRARYRGSQNLVIRARRRMEGLGRSGGDLGREGQGLGFHGARVSQS</sequence>
<protein>
    <submittedName>
        <fullName evidence="2">Uncharacterized protein</fullName>
    </submittedName>
</protein>
<evidence type="ECO:0000313" key="2">
    <source>
        <dbReference type="EMBL" id="QCD78570.1"/>
    </source>
</evidence>
<evidence type="ECO:0000256" key="1">
    <source>
        <dbReference type="SAM" id="MobiDB-lite"/>
    </source>
</evidence>
<evidence type="ECO:0000313" key="3">
    <source>
        <dbReference type="Proteomes" id="UP000501690"/>
    </source>
</evidence>
<feature type="compositionally biased region" description="Gly residues" evidence="1">
    <location>
        <begin position="79"/>
        <end position="94"/>
    </location>
</feature>
<dbReference type="EMBL" id="CP039345">
    <property type="protein sequence ID" value="QCD78570.1"/>
    <property type="molecule type" value="Genomic_DNA"/>
</dbReference>
<organism evidence="2 3">
    <name type="scientific">Vigna unguiculata</name>
    <name type="common">Cowpea</name>
    <dbReference type="NCBI Taxonomy" id="3917"/>
    <lineage>
        <taxon>Eukaryota</taxon>
        <taxon>Viridiplantae</taxon>
        <taxon>Streptophyta</taxon>
        <taxon>Embryophyta</taxon>
        <taxon>Tracheophyta</taxon>
        <taxon>Spermatophyta</taxon>
        <taxon>Magnoliopsida</taxon>
        <taxon>eudicotyledons</taxon>
        <taxon>Gunneridae</taxon>
        <taxon>Pentapetalae</taxon>
        <taxon>rosids</taxon>
        <taxon>fabids</taxon>
        <taxon>Fabales</taxon>
        <taxon>Fabaceae</taxon>
        <taxon>Papilionoideae</taxon>
        <taxon>50 kb inversion clade</taxon>
        <taxon>NPAAA clade</taxon>
        <taxon>indigoferoid/millettioid clade</taxon>
        <taxon>Phaseoleae</taxon>
        <taxon>Vigna</taxon>
    </lineage>
</organism>
<dbReference type="AlphaFoldDB" id="A0A4D6KPG7"/>